<evidence type="ECO:0000313" key="7">
    <source>
        <dbReference type="Proteomes" id="UP000694865"/>
    </source>
</evidence>
<evidence type="ECO:0000256" key="1">
    <source>
        <dbReference type="ARBA" id="ARBA00004167"/>
    </source>
</evidence>
<keyword evidence="3" id="KW-0547">Nucleotide-binding</keyword>
<sequence>MPRMALLFLTSTTSTPDLPLYEEDDNLAPVYFVIIGTGIVIIVILFIYAIICIRKRRSNNDDETQERVQENEAAVPLPETQVPKGYANLNRAAAPAQTLASSPTRSEYMGLIDVKTDKAQERLSTFKERCEPGSDVKWELPHDAVIIQDIIGVGEFGEVMKAVAFSLLGNDIWMTAAVKTLKDDSSPMEREDLLKEIKLMKRLPPHPNVVSLLGCCTREHPLYLIMEYLPEGDLQHYLRRSKTDTLANYKNLHPNSKYLSSDDLLSFAWQVAKGMAFLEEKECVHRDLAARNVLVDADKTCKVSDFGFARDVLDVKDMDRKTHGYVPVRWMAPESLLYDTYSSMSDVWSYGVLLWEIVTLGSTPYHHMSNIEVIDKVPVGYRMPKPTHCETTIYNLMLKCWQDVPASRPSFDIVNHELDDMVHSEEEFITLRNFDEKVLISLDTKRENRTLPRNLEPPKKNDLSRLSRTM</sequence>
<accession>A0ABM0M5M3</accession>
<dbReference type="InterPro" id="IPR017441">
    <property type="entry name" value="Protein_kinase_ATP_BS"/>
</dbReference>
<dbReference type="Pfam" id="PF07714">
    <property type="entry name" value="PK_Tyr_Ser-Thr"/>
    <property type="match status" value="1"/>
</dbReference>
<dbReference type="Gene3D" id="1.10.510.10">
    <property type="entry name" value="Transferase(Phosphotransferase) domain 1"/>
    <property type="match status" value="1"/>
</dbReference>
<evidence type="ECO:0000256" key="4">
    <source>
        <dbReference type="SAM" id="MobiDB-lite"/>
    </source>
</evidence>
<dbReference type="InterPro" id="IPR008266">
    <property type="entry name" value="Tyr_kinase_AS"/>
</dbReference>
<evidence type="ECO:0000259" key="6">
    <source>
        <dbReference type="PROSITE" id="PS50011"/>
    </source>
</evidence>
<keyword evidence="5" id="KW-0472">Membrane</keyword>
<gene>
    <name evidence="8" type="primary">LOC100373313</name>
</gene>
<feature type="region of interest" description="Disordered" evidence="4">
    <location>
        <begin position="450"/>
        <end position="470"/>
    </location>
</feature>
<reference evidence="8" key="1">
    <citation type="submission" date="2025-08" db="UniProtKB">
        <authorList>
            <consortium name="RefSeq"/>
        </authorList>
    </citation>
    <scope>IDENTIFICATION</scope>
    <source>
        <tissue evidence="8">Testes</tissue>
    </source>
</reference>
<dbReference type="PROSITE" id="PS00109">
    <property type="entry name" value="PROTEIN_KINASE_TYR"/>
    <property type="match status" value="1"/>
</dbReference>
<dbReference type="SUPFAM" id="SSF56112">
    <property type="entry name" value="Protein kinase-like (PK-like)"/>
    <property type="match status" value="1"/>
</dbReference>
<feature type="transmembrane region" description="Helical" evidence="5">
    <location>
        <begin position="30"/>
        <end position="51"/>
    </location>
</feature>
<keyword evidence="3" id="KW-0067">ATP-binding</keyword>
<dbReference type="PANTHER" id="PTHR24416">
    <property type="entry name" value="TYROSINE-PROTEIN KINASE RECEPTOR"/>
    <property type="match status" value="1"/>
</dbReference>
<proteinExistence type="predicted"/>
<dbReference type="Proteomes" id="UP000694865">
    <property type="component" value="Unplaced"/>
</dbReference>
<keyword evidence="5" id="KW-1133">Transmembrane helix</keyword>
<dbReference type="CDD" id="cd00192">
    <property type="entry name" value="PTKc"/>
    <property type="match status" value="1"/>
</dbReference>
<evidence type="ECO:0000256" key="5">
    <source>
        <dbReference type="SAM" id="Phobius"/>
    </source>
</evidence>
<dbReference type="PROSITE" id="PS50011">
    <property type="entry name" value="PROTEIN_KINASE_DOM"/>
    <property type="match status" value="1"/>
</dbReference>
<comment type="subcellular location">
    <subcellularLocation>
        <location evidence="1">Membrane</location>
        <topology evidence="1">Single-pass membrane protein</topology>
    </subcellularLocation>
</comment>
<dbReference type="InterPro" id="IPR011009">
    <property type="entry name" value="Kinase-like_dom_sf"/>
</dbReference>
<dbReference type="PANTHER" id="PTHR24416:SF621">
    <property type="entry name" value="TYROSINE KINASE RECEPTOR CAD96CA"/>
    <property type="match status" value="1"/>
</dbReference>
<dbReference type="SMART" id="SM00219">
    <property type="entry name" value="TyrKc"/>
    <property type="match status" value="1"/>
</dbReference>
<feature type="domain" description="Protein kinase" evidence="6">
    <location>
        <begin position="145"/>
        <end position="429"/>
    </location>
</feature>
<dbReference type="InterPro" id="IPR001245">
    <property type="entry name" value="Ser-Thr/Tyr_kinase_cat_dom"/>
</dbReference>
<dbReference type="Gene3D" id="3.30.200.20">
    <property type="entry name" value="Phosphorylase Kinase, domain 1"/>
    <property type="match status" value="1"/>
</dbReference>
<feature type="binding site" evidence="3">
    <location>
        <position position="179"/>
    </location>
    <ligand>
        <name>ATP</name>
        <dbReference type="ChEBI" id="CHEBI:30616"/>
    </ligand>
</feature>
<evidence type="ECO:0000256" key="3">
    <source>
        <dbReference type="PROSITE-ProRule" id="PRU10141"/>
    </source>
</evidence>
<dbReference type="PROSITE" id="PS00107">
    <property type="entry name" value="PROTEIN_KINASE_ATP"/>
    <property type="match status" value="1"/>
</dbReference>
<organism evidence="7 8">
    <name type="scientific">Saccoglossus kowalevskii</name>
    <name type="common">Acorn worm</name>
    <dbReference type="NCBI Taxonomy" id="10224"/>
    <lineage>
        <taxon>Eukaryota</taxon>
        <taxon>Metazoa</taxon>
        <taxon>Hemichordata</taxon>
        <taxon>Enteropneusta</taxon>
        <taxon>Harrimaniidae</taxon>
        <taxon>Saccoglossus</taxon>
    </lineage>
</organism>
<keyword evidence="5" id="KW-0812">Transmembrane</keyword>
<dbReference type="InterPro" id="IPR020635">
    <property type="entry name" value="Tyr_kinase_cat_dom"/>
</dbReference>
<evidence type="ECO:0000256" key="2">
    <source>
        <dbReference type="ARBA" id="ARBA00051243"/>
    </source>
</evidence>
<dbReference type="RefSeq" id="XP_006815314.1">
    <property type="nucleotide sequence ID" value="XM_006815251.1"/>
</dbReference>
<dbReference type="InterPro" id="IPR000719">
    <property type="entry name" value="Prot_kinase_dom"/>
</dbReference>
<name>A0ABM0M5M3_SACKO</name>
<comment type="catalytic activity">
    <reaction evidence="2">
        <text>L-tyrosyl-[protein] + ATP = O-phospho-L-tyrosyl-[protein] + ADP + H(+)</text>
        <dbReference type="Rhea" id="RHEA:10596"/>
        <dbReference type="Rhea" id="RHEA-COMP:10136"/>
        <dbReference type="Rhea" id="RHEA-COMP:20101"/>
        <dbReference type="ChEBI" id="CHEBI:15378"/>
        <dbReference type="ChEBI" id="CHEBI:30616"/>
        <dbReference type="ChEBI" id="CHEBI:46858"/>
        <dbReference type="ChEBI" id="CHEBI:61978"/>
        <dbReference type="ChEBI" id="CHEBI:456216"/>
        <dbReference type="EC" id="2.7.10.1"/>
    </reaction>
</comment>
<keyword evidence="7" id="KW-1185">Reference proteome</keyword>
<dbReference type="InterPro" id="IPR050122">
    <property type="entry name" value="RTK"/>
</dbReference>
<evidence type="ECO:0000313" key="8">
    <source>
        <dbReference type="RefSeq" id="XP_006815314.1"/>
    </source>
</evidence>
<dbReference type="GeneID" id="100373313"/>
<dbReference type="PRINTS" id="PR00109">
    <property type="entry name" value="TYRKINASE"/>
</dbReference>
<protein>
    <submittedName>
        <fullName evidence="8">Tyrosine kinase receptor Cad96Ca-like</fullName>
    </submittedName>
</protein>